<dbReference type="Proteomes" id="UP000694044">
    <property type="component" value="Unassembled WGS sequence"/>
</dbReference>
<accession>A0A8T1VEA3</accession>
<evidence type="ECO:0000313" key="3">
    <source>
        <dbReference type="Proteomes" id="UP000694044"/>
    </source>
</evidence>
<gene>
    <name evidence="1" type="ORF">PHYPSEUDO_010941</name>
    <name evidence="2" type="ORF">PHYPSEUDO_010952</name>
</gene>
<dbReference type="EMBL" id="JAGDFM010000479">
    <property type="protein sequence ID" value="KAG7377814.1"/>
    <property type="molecule type" value="Genomic_DNA"/>
</dbReference>
<dbReference type="OrthoDB" id="126816at2759"/>
<protein>
    <submittedName>
        <fullName evidence="2">Uncharacterized protein</fullName>
    </submittedName>
</protein>
<comment type="caution">
    <text evidence="2">The sequence shown here is derived from an EMBL/GenBank/DDBJ whole genome shotgun (WGS) entry which is preliminary data.</text>
</comment>
<keyword evidence="3" id="KW-1185">Reference proteome</keyword>
<name>A0A8T1VEA3_9STRA</name>
<reference evidence="2" key="1">
    <citation type="submission" date="2021-02" db="EMBL/GenBank/DDBJ databases">
        <authorList>
            <person name="Palmer J.M."/>
        </authorList>
    </citation>
    <scope>NUCLEOTIDE SEQUENCE</scope>
    <source>
        <strain evidence="2">SCRP734</strain>
    </source>
</reference>
<evidence type="ECO:0000313" key="1">
    <source>
        <dbReference type="EMBL" id="KAG7377803.1"/>
    </source>
</evidence>
<dbReference type="AlphaFoldDB" id="A0A8T1VEA3"/>
<sequence>MVICKLEGDDHPPVALNNNDTNDARTSQATAVAAAAAAGNESERFTEKVEKIKRQSLEPIPQADTREFPADNDRLFPQEKVFPGLRGQKVSLLELSNAKGLPLVPPGNYFLLRDASADALVILMFLSHCSELLGWHLSSPQPIRRQR</sequence>
<evidence type="ECO:0000313" key="2">
    <source>
        <dbReference type="EMBL" id="KAG7377814.1"/>
    </source>
</evidence>
<organism evidence="2 3">
    <name type="scientific">Phytophthora pseudosyringae</name>
    <dbReference type="NCBI Taxonomy" id="221518"/>
    <lineage>
        <taxon>Eukaryota</taxon>
        <taxon>Sar</taxon>
        <taxon>Stramenopiles</taxon>
        <taxon>Oomycota</taxon>
        <taxon>Peronosporomycetes</taxon>
        <taxon>Peronosporales</taxon>
        <taxon>Peronosporaceae</taxon>
        <taxon>Phytophthora</taxon>
    </lineage>
</organism>
<proteinExistence type="predicted"/>
<dbReference type="EMBL" id="JAGDFM010000479">
    <property type="protein sequence ID" value="KAG7377803.1"/>
    <property type="molecule type" value="Genomic_DNA"/>
</dbReference>